<evidence type="ECO:0000313" key="3">
    <source>
        <dbReference type="Proteomes" id="UP000799537"/>
    </source>
</evidence>
<feature type="region of interest" description="Disordered" evidence="1">
    <location>
        <begin position="1"/>
        <end position="288"/>
    </location>
</feature>
<sequence length="864" mass="93476">MFVPPPPIRLSREEVDRRLAAQRGRPESSSAGGTGDQRTNSSSSTREEQQNATSTQRNRRHHQAIAMLHSSPPHTPPPRTPPPLAPHERGGGIDRRAIGSPRPDSSAARRTLPVFEEPRRAPATPKRPPRPPSELFLPPPPEPPKHGRVPTSRPLRVDESPPLPPIPDKSPLRQVVTLHREESQSSLSPRPLFSDMSFDKPATPPSAKPLVERSVSGSILSVASSSSTKTAPKAPSRQHAALTDATFNAALASMKARAKRDSGPSTSSLSTTASSIDPGSLVRSSTAPPSLYRANSFSSLKVAKSAVFRGSGSACSPTKSRHARKLSATRSLDSQRMTTAAHMRAALLEAEDRKRTKRPDSIVKAERPIAPPSAPTRWKKRRKGETMSMLLDAGFFPVEEIIYGKNKKPKRPPSELSFRINLPPRLSFIEKDLPTTPSSITTTPTELYNTSPTTPRSRTRNRKSGGSTGSPLSQISESDVNVDANDGGGGGWFRKESEQLSPTRLAAIPEDSAAGENSPLPSGVSTPVATQIHLRGGSIITVTPPELTAWQPTLYIHGPIKLPTPQIMPRKNSVASLEPFQEAIDQVYQHALAIPRRRSDDMVVDDICEFFDEFGFEMVSFDGDRLSLVESELDEIEEMEYETDLERFSTPPNEQPVASPVEVVIAKDIIETAASKPPPAPVPTVVLPMPEVIAPPVENEETLRARGIARLSRSSAGSMPVNEQKDSLTIGKDREGSLPLLPAPEESMLDAVLQPSHRKGRDSASYASSVQSSRRGRDSTSYATSTHSSRFGKDSASVHSSQIGAGGQGFEWDDDVEEIDAGSAWFAPVAAPKKPGISRGLSTRKTRNPVAKMRRLVATASTIL</sequence>
<dbReference type="EMBL" id="ML993581">
    <property type="protein sequence ID" value="KAF2172463.1"/>
    <property type="molecule type" value="Genomic_DNA"/>
</dbReference>
<feature type="compositionally biased region" description="Low complexity" evidence="1">
    <location>
        <begin position="763"/>
        <end position="773"/>
    </location>
</feature>
<feature type="compositionally biased region" description="Low complexity" evidence="1">
    <location>
        <begin position="263"/>
        <end position="275"/>
    </location>
</feature>
<feature type="region of interest" description="Disordered" evidence="1">
    <location>
        <begin position="351"/>
        <end position="383"/>
    </location>
</feature>
<feature type="compositionally biased region" description="Basic and acidic residues" evidence="1">
    <location>
        <begin position="723"/>
        <end position="736"/>
    </location>
</feature>
<dbReference type="OrthoDB" id="3786440at2759"/>
<feature type="compositionally biased region" description="Polar residues" evidence="1">
    <location>
        <begin position="469"/>
        <end position="479"/>
    </location>
</feature>
<dbReference type="Proteomes" id="UP000799537">
    <property type="component" value="Unassembled WGS sequence"/>
</dbReference>
<gene>
    <name evidence="2" type="ORF">M409DRAFT_50158</name>
</gene>
<dbReference type="GeneID" id="54564736"/>
<evidence type="ECO:0000313" key="2">
    <source>
        <dbReference type="EMBL" id="KAF2172463.1"/>
    </source>
</evidence>
<feature type="region of interest" description="Disordered" evidence="1">
    <location>
        <begin position="310"/>
        <end position="337"/>
    </location>
</feature>
<keyword evidence="3" id="KW-1185">Reference proteome</keyword>
<protein>
    <submittedName>
        <fullName evidence="2">Uncharacterized protein</fullName>
    </submittedName>
</protein>
<dbReference type="AlphaFoldDB" id="A0A6A6D0D0"/>
<proteinExistence type="predicted"/>
<feature type="compositionally biased region" description="Polar residues" evidence="1">
    <location>
        <begin position="779"/>
        <end position="789"/>
    </location>
</feature>
<feature type="compositionally biased region" description="Pro residues" evidence="1">
    <location>
        <begin position="73"/>
        <end position="85"/>
    </location>
</feature>
<feature type="compositionally biased region" description="Polar residues" evidence="1">
    <location>
        <begin position="27"/>
        <end position="56"/>
    </location>
</feature>
<accession>A0A6A6D0D0</accession>
<feature type="compositionally biased region" description="Basic and acidic residues" evidence="1">
    <location>
        <begin position="10"/>
        <end position="19"/>
    </location>
</feature>
<organism evidence="2 3">
    <name type="scientific">Zasmidium cellare ATCC 36951</name>
    <dbReference type="NCBI Taxonomy" id="1080233"/>
    <lineage>
        <taxon>Eukaryota</taxon>
        <taxon>Fungi</taxon>
        <taxon>Dikarya</taxon>
        <taxon>Ascomycota</taxon>
        <taxon>Pezizomycotina</taxon>
        <taxon>Dothideomycetes</taxon>
        <taxon>Dothideomycetidae</taxon>
        <taxon>Mycosphaerellales</taxon>
        <taxon>Mycosphaerellaceae</taxon>
        <taxon>Zasmidium</taxon>
    </lineage>
</organism>
<feature type="compositionally biased region" description="Low complexity" evidence="1">
    <location>
        <begin position="434"/>
        <end position="456"/>
    </location>
</feature>
<evidence type="ECO:0000256" key="1">
    <source>
        <dbReference type="SAM" id="MobiDB-lite"/>
    </source>
</evidence>
<feature type="compositionally biased region" description="Polar residues" evidence="1">
    <location>
        <begin position="328"/>
        <end position="337"/>
    </location>
</feature>
<name>A0A6A6D0D0_ZASCE</name>
<feature type="compositionally biased region" description="Basic and acidic residues" evidence="1">
    <location>
        <begin position="86"/>
        <end position="97"/>
    </location>
</feature>
<feature type="region of interest" description="Disordered" evidence="1">
    <location>
        <begin position="711"/>
        <end position="810"/>
    </location>
</feature>
<feature type="region of interest" description="Disordered" evidence="1">
    <location>
        <begin position="429"/>
        <end position="499"/>
    </location>
</feature>
<feature type="compositionally biased region" description="Basic and acidic residues" evidence="1">
    <location>
        <begin position="351"/>
        <end position="367"/>
    </location>
</feature>
<reference evidence="2" key="1">
    <citation type="journal article" date="2020" name="Stud. Mycol.">
        <title>101 Dothideomycetes genomes: a test case for predicting lifestyles and emergence of pathogens.</title>
        <authorList>
            <person name="Haridas S."/>
            <person name="Albert R."/>
            <person name="Binder M."/>
            <person name="Bloem J."/>
            <person name="Labutti K."/>
            <person name="Salamov A."/>
            <person name="Andreopoulos B."/>
            <person name="Baker S."/>
            <person name="Barry K."/>
            <person name="Bills G."/>
            <person name="Bluhm B."/>
            <person name="Cannon C."/>
            <person name="Castanera R."/>
            <person name="Culley D."/>
            <person name="Daum C."/>
            <person name="Ezra D."/>
            <person name="Gonzalez J."/>
            <person name="Henrissat B."/>
            <person name="Kuo A."/>
            <person name="Liang C."/>
            <person name="Lipzen A."/>
            <person name="Lutzoni F."/>
            <person name="Magnuson J."/>
            <person name="Mondo S."/>
            <person name="Nolan M."/>
            <person name="Ohm R."/>
            <person name="Pangilinan J."/>
            <person name="Park H.-J."/>
            <person name="Ramirez L."/>
            <person name="Alfaro M."/>
            <person name="Sun H."/>
            <person name="Tritt A."/>
            <person name="Yoshinaga Y."/>
            <person name="Zwiers L.-H."/>
            <person name="Turgeon B."/>
            <person name="Goodwin S."/>
            <person name="Spatafora J."/>
            <person name="Crous P."/>
            <person name="Grigoriev I."/>
        </authorList>
    </citation>
    <scope>NUCLEOTIDE SEQUENCE</scope>
    <source>
        <strain evidence="2">ATCC 36951</strain>
    </source>
</reference>
<dbReference type="RefSeq" id="XP_033673352.1">
    <property type="nucleotide sequence ID" value="XM_033811464.1"/>
</dbReference>
<feature type="compositionally biased region" description="Low complexity" evidence="1">
    <location>
        <begin position="214"/>
        <end position="235"/>
    </location>
</feature>